<dbReference type="RefSeq" id="WP_207572503.1">
    <property type="nucleotide sequence ID" value="NZ_JAFNLQ010000006.1"/>
</dbReference>
<dbReference type="Pfam" id="PF23857">
    <property type="entry name" value="Phage_TAC_19"/>
    <property type="match status" value="1"/>
</dbReference>
<protein>
    <recommendedName>
        <fullName evidence="3">Phage protein</fullName>
    </recommendedName>
</protein>
<reference evidence="1 2" key="1">
    <citation type="submission" date="2021-03" db="EMBL/GenBank/DDBJ databases">
        <title>Staphylococci and Mammaliicocci in bats.</title>
        <authorList>
            <person name="Fountain K."/>
        </authorList>
    </citation>
    <scope>NUCLEOTIDE SEQUENCE [LARGE SCALE GENOMIC DNA]</scope>
    <source>
        <strain evidence="1 2">18_1_E_SW</strain>
    </source>
</reference>
<keyword evidence="2" id="KW-1185">Reference proteome</keyword>
<proteinExistence type="predicted"/>
<organism evidence="1 2">
    <name type="scientific">Staphylococcus nepalensis</name>
    <dbReference type="NCBI Taxonomy" id="214473"/>
    <lineage>
        <taxon>Bacteria</taxon>
        <taxon>Bacillati</taxon>
        <taxon>Bacillota</taxon>
        <taxon>Bacilli</taxon>
        <taxon>Bacillales</taxon>
        <taxon>Staphylococcaceae</taxon>
        <taxon>Staphylococcus</taxon>
    </lineage>
</organism>
<evidence type="ECO:0008006" key="3">
    <source>
        <dbReference type="Google" id="ProtNLM"/>
    </source>
</evidence>
<sequence length="102" mass="12023">MFKITVEIDGKEQEFTQTKKKGKVIKKIAEMQDKADLLEKGEITYGELIDEEYMIVVEMFDNQFTLEQLMDGSDFDEIEELFEEFNKSGKTKTPQNKRQKKD</sequence>
<gene>
    <name evidence="1" type="ORF">J3T88_13115</name>
</gene>
<dbReference type="Proteomes" id="UP000664081">
    <property type="component" value="Unassembled WGS sequence"/>
</dbReference>
<evidence type="ECO:0000313" key="2">
    <source>
        <dbReference type="Proteomes" id="UP000664081"/>
    </source>
</evidence>
<evidence type="ECO:0000313" key="1">
    <source>
        <dbReference type="EMBL" id="MBO1228234.1"/>
    </source>
</evidence>
<dbReference type="InterPro" id="IPR057006">
    <property type="entry name" value="Phage_TAC_19"/>
</dbReference>
<dbReference type="NCBIfam" id="NF047360">
    <property type="entry name" value="tail_chap_PVL"/>
    <property type="match status" value="1"/>
</dbReference>
<name>A0ABS3L3U2_9STAP</name>
<accession>A0ABS3L3U2</accession>
<comment type="caution">
    <text evidence="1">The sequence shown here is derived from an EMBL/GenBank/DDBJ whole genome shotgun (WGS) entry which is preliminary data.</text>
</comment>
<dbReference type="EMBL" id="JAFNLT010000013">
    <property type="protein sequence ID" value="MBO1228234.1"/>
    <property type="molecule type" value="Genomic_DNA"/>
</dbReference>